<accession>A0ABY6CWV9</accession>
<dbReference type="EMBL" id="CP106735">
    <property type="protein sequence ID" value="UXX78397.1"/>
    <property type="molecule type" value="Genomic_DNA"/>
</dbReference>
<organism evidence="1 2">
    <name type="scientific">Reichenbachiella carrageenanivorans</name>
    <dbReference type="NCBI Taxonomy" id="2979869"/>
    <lineage>
        <taxon>Bacteria</taxon>
        <taxon>Pseudomonadati</taxon>
        <taxon>Bacteroidota</taxon>
        <taxon>Cytophagia</taxon>
        <taxon>Cytophagales</taxon>
        <taxon>Reichenbachiellaceae</taxon>
        <taxon>Reichenbachiella</taxon>
    </lineage>
</organism>
<evidence type="ECO:0000313" key="1">
    <source>
        <dbReference type="EMBL" id="UXX78397.1"/>
    </source>
</evidence>
<proteinExistence type="predicted"/>
<dbReference type="RefSeq" id="WP_263050143.1">
    <property type="nucleotide sequence ID" value="NZ_CP106735.1"/>
</dbReference>
<name>A0ABY6CWV9_9BACT</name>
<protein>
    <recommendedName>
        <fullName evidence="3">Secreted protein</fullName>
    </recommendedName>
</protein>
<reference evidence="1" key="1">
    <citation type="submission" date="2022-10" db="EMBL/GenBank/DDBJ databases">
        <title>Comparative genomics and taxonomic characterization of three novel marine species of genus Reichenbachiella exhibiting antioxidant and polysaccharide degradation activities.</title>
        <authorList>
            <person name="Muhammad N."/>
            <person name="Lee Y.-J."/>
            <person name="Ko J."/>
            <person name="Kim S.-G."/>
        </authorList>
    </citation>
    <scope>NUCLEOTIDE SEQUENCE</scope>
    <source>
        <strain evidence="1">Wsw4-B4</strain>
    </source>
</reference>
<keyword evidence="2" id="KW-1185">Reference proteome</keyword>
<gene>
    <name evidence="1" type="ORF">N7E81_13630</name>
</gene>
<sequence>MMGFCSPFATIGSACWVSSTVGSVFLLKIDFRLGVSSFVAVVPAWRTIGLGVAGIDGDEGDAFRDGGVVF</sequence>
<evidence type="ECO:0000313" key="2">
    <source>
        <dbReference type="Proteomes" id="UP001062165"/>
    </source>
</evidence>
<dbReference type="Proteomes" id="UP001062165">
    <property type="component" value="Chromosome"/>
</dbReference>
<evidence type="ECO:0008006" key="3">
    <source>
        <dbReference type="Google" id="ProtNLM"/>
    </source>
</evidence>